<evidence type="ECO:0000313" key="3">
    <source>
        <dbReference type="Proteomes" id="UP000528457"/>
    </source>
</evidence>
<sequence>MSIKTVSVTLLSCVLSVSLQAREVVSPDLLTATENAVFTDDGRYFVAGSDGIHEIRDEPAANCAQDFNSDLYVCPLVAPALENESCIFRGMTTDGTYLYASCAVHPKNNTLFPATRSALFRVLPGTDGVDELITRDFDDVLVPNGMAVGMDGSLYLSDTNASLGILKKTAIVKLTFTDETTLDFVTEPWLPASPLYSLPNGLQIDGDTVYFVGGHNLWKIKIRGDGSAGFPILTYHTHGVTKLMDDLVILPNAIAVAEFGLINGLGFNKIVLIKRRGFGFPRKILTGLTQLSSLAWEEGDLFTPGSFVGTSFLQGGLHEFERH</sequence>
<organism evidence="2 3">
    <name type="scientific">Pseudoteredinibacter isoporae</name>
    <dbReference type="NCBI Taxonomy" id="570281"/>
    <lineage>
        <taxon>Bacteria</taxon>
        <taxon>Pseudomonadati</taxon>
        <taxon>Pseudomonadota</taxon>
        <taxon>Gammaproteobacteria</taxon>
        <taxon>Cellvibrionales</taxon>
        <taxon>Cellvibrionaceae</taxon>
        <taxon>Pseudoteredinibacter</taxon>
    </lineage>
</organism>
<dbReference type="Gene3D" id="2.120.10.30">
    <property type="entry name" value="TolB, C-terminal domain"/>
    <property type="match status" value="1"/>
</dbReference>
<keyword evidence="1" id="KW-0732">Signal</keyword>
<accession>A0A7X0JSL6</accession>
<dbReference type="SUPFAM" id="SSF63829">
    <property type="entry name" value="Calcium-dependent phosphotriesterase"/>
    <property type="match status" value="1"/>
</dbReference>
<dbReference type="InterPro" id="IPR011042">
    <property type="entry name" value="6-blade_b-propeller_TolB-like"/>
</dbReference>
<evidence type="ECO:0000313" key="2">
    <source>
        <dbReference type="EMBL" id="MBB6521502.1"/>
    </source>
</evidence>
<proteinExistence type="predicted"/>
<gene>
    <name evidence="2" type="ORF">HNR48_001787</name>
</gene>
<dbReference type="AlphaFoldDB" id="A0A7X0JSL6"/>
<dbReference type="RefSeq" id="WP_166844057.1">
    <property type="nucleotide sequence ID" value="NZ_JAAONY010000002.1"/>
</dbReference>
<feature type="chain" id="PRO_5031167062" evidence="1">
    <location>
        <begin position="22"/>
        <end position="323"/>
    </location>
</feature>
<name>A0A7X0JSL6_9GAMM</name>
<reference evidence="2 3" key="1">
    <citation type="submission" date="2020-08" db="EMBL/GenBank/DDBJ databases">
        <title>Genomic Encyclopedia of Type Strains, Phase IV (KMG-IV): sequencing the most valuable type-strain genomes for metagenomic binning, comparative biology and taxonomic classification.</title>
        <authorList>
            <person name="Goeker M."/>
        </authorList>
    </citation>
    <scope>NUCLEOTIDE SEQUENCE [LARGE SCALE GENOMIC DNA]</scope>
    <source>
        <strain evidence="2 3">DSM 22368</strain>
    </source>
</reference>
<feature type="signal peptide" evidence="1">
    <location>
        <begin position="1"/>
        <end position="21"/>
    </location>
</feature>
<evidence type="ECO:0000256" key="1">
    <source>
        <dbReference type="SAM" id="SignalP"/>
    </source>
</evidence>
<keyword evidence="3" id="KW-1185">Reference proteome</keyword>
<dbReference type="Proteomes" id="UP000528457">
    <property type="component" value="Unassembled WGS sequence"/>
</dbReference>
<dbReference type="EMBL" id="JACHHT010000002">
    <property type="protein sequence ID" value="MBB6521502.1"/>
    <property type="molecule type" value="Genomic_DNA"/>
</dbReference>
<protein>
    <submittedName>
        <fullName evidence="2">Sugar lactone lactonase YvrE</fullName>
    </submittedName>
</protein>
<dbReference type="InParanoid" id="A0A7X0JSL6"/>
<comment type="caution">
    <text evidence="2">The sequence shown here is derived from an EMBL/GenBank/DDBJ whole genome shotgun (WGS) entry which is preliminary data.</text>
</comment>